<accession>A0A2A4I3B7</accession>
<dbReference type="PANTHER" id="PTHR32309">
    <property type="entry name" value="TYROSINE-PROTEIN KINASE"/>
    <property type="match status" value="1"/>
</dbReference>
<feature type="transmembrane region" description="Helical" evidence="2">
    <location>
        <begin position="20"/>
        <end position="37"/>
    </location>
</feature>
<dbReference type="GO" id="GO:0005886">
    <property type="term" value="C:plasma membrane"/>
    <property type="evidence" value="ECO:0007669"/>
    <property type="project" value="TreeGrafter"/>
</dbReference>
<keyword evidence="2" id="KW-0472">Membrane</keyword>
<dbReference type="NCBIfam" id="TIGR03007">
    <property type="entry name" value="pepcterm_ChnLen"/>
    <property type="match status" value="1"/>
</dbReference>
<feature type="transmembrane region" description="Helical" evidence="2">
    <location>
        <begin position="417"/>
        <end position="437"/>
    </location>
</feature>
<sequence length="507" mass="53514">MGGIIEEIRIALHAIWTRRWLGLAVAWAVCIAGWLVVSQMPSKYESHARVFVQLNNVLPAGVDPSQASDAARDVDTVRQTLTSAVSLEKVVRGTDLAQTVSSDRDVADRVGGLQNAIKIVAQQDNLFEITTTAATPRLATQITQKLIDLFVETNLSEDRNQSSQAITFLDGQLDALGRKLQDAEGKRADFQNRYLGALPGTGSIADRIGAARTQMSQVDGDLAAAQSSLAAISGQMAGTQRSVPGGGGIAPGVGPARARLALVQGQLADARARGFTDSHPDVVALKQQLAQAQAAARNEPVAAGADGSVPNPAYLSLQAMLADKQSAVAALQMRKRQLQGDLDLLNSKLAGDPEVAAEQGDIDRNYDVLKQQYDQLLAQREQVKLRSSAQSQTDAVKFSVIDPPTVPRTPTAPNRPLLLTGVLLAGLAAGIGAAFAIGRVQATFATAQRLEKATGIAVIGSIGEMVTRAQAERRRRQLTWFAGGAAGLAVAYVALLGVEMLQRGMAA</sequence>
<name>A0A2A4I3B7_9SPHN</name>
<proteinExistence type="predicted"/>
<dbReference type="EMBL" id="NWVD01000001">
    <property type="protein sequence ID" value="PCG10743.1"/>
    <property type="molecule type" value="Genomic_DNA"/>
</dbReference>
<dbReference type="Proteomes" id="UP000218784">
    <property type="component" value="Unassembled WGS sequence"/>
</dbReference>
<keyword evidence="1" id="KW-0175">Coiled coil</keyword>
<dbReference type="InterPro" id="IPR050445">
    <property type="entry name" value="Bact_polysacc_biosynth/exp"/>
</dbReference>
<dbReference type="AlphaFoldDB" id="A0A2A4I3B7"/>
<evidence type="ECO:0000313" key="5">
    <source>
        <dbReference type="Proteomes" id="UP000218784"/>
    </source>
</evidence>
<comment type="caution">
    <text evidence="4">The sequence shown here is derived from an EMBL/GenBank/DDBJ whole genome shotgun (WGS) entry which is preliminary data.</text>
</comment>
<gene>
    <name evidence="4" type="ORF">COA17_05045</name>
</gene>
<evidence type="ECO:0000259" key="3">
    <source>
        <dbReference type="Pfam" id="PF13807"/>
    </source>
</evidence>
<feature type="transmembrane region" description="Helical" evidence="2">
    <location>
        <begin position="478"/>
        <end position="498"/>
    </location>
</feature>
<keyword evidence="2" id="KW-0812">Transmembrane</keyword>
<evidence type="ECO:0000256" key="2">
    <source>
        <dbReference type="SAM" id="Phobius"/>
    </source>
</evidence>
<evidence type="ECO:0000256" key="1">
    <source>
        <dbReference type="SAM" id="Coils"/>
    </source>
</evidence>
<keyword evidence="5" id="KW-1185">Reference proteome</keyword>
<evidence type="ECO:0000313" key="4">
    <source>
        <dbReference type="EMBL" id="PCG10743.1"/>
    </source>
</evidence>
<feature type="coiled-coil region" evidence="1">
    <location>
        <begin position="321"/>
        <end position="386"/>
    </location>
</feature>
<protein>
    <submittedName>
        <fullName evidence="4">Chain-length determining protein</fullName>
    </submittedName>
</protein>
<dbReference type="GO" id="GO:0004713">
    <property type="term" value="F:protein tyrosine kinase activity"/>
    <property type="evidence" value="ECO:0007669"/>
    <property type="project" value="TreeGrafter"/>
</dbReference>
<dbReference type="InterPro" id="IPR032807">
    <property type="entry name" value="GNVR"/>
</dbReference>
<reference evidence="4 5" key="1">
    <citation type="submission" date="2017-09" db="EMBL/GenBank/DDBJ databases">
        <title>Sphingomonas ginsenosidimutans KACC 14949, whole genome shotgun sequence.</title>
        <authorList>
            <person name="Feng G."/>
            <person name="Zhu H."/>
        </authorList>
    </citation>
    <scope>NUCLEOTIDE SEQUENCE [LARGE SCALE GENOMIC DNA]</scope>
    <source>
        <strain evidence="4 5">KACC 14949</strain>
    </source>
</reference>
<keyword evidence="2" id="KW-1133">Transmembrane helix</keyword>
<dbReference type="Pfam" id="PF13807">
    <property type="entry name" value="GNVR"/>
    <property type="match status" value="1"/>
</dbReference>
<feature type="domain" description="Tyrosine-protein kinase G-rich" evidence="3">
    <location>
        <begin position="363"/>
        <end position="435"/>
    </location>
</feature>
<organism evidence="4 5">
    <name type="scientific">Sphingomonas ginsenosidimutans</name>
    <dbReference type="NCBI Taxonomy" id="862134"/>
    <lineage>
        <taxon>Bacteria</taxon>
        <taxon>Pseudomonadati</taxon>
        <taxon>Pseudomonadota</taxon>
        <taxon>Alphaproteobacteria</taxon>
        <taxon>Sphingomonadales</taxon>
        <taxon>Sphingomonadaceae</taxon>
        <taxon>Sphingomonas</taxon>
    </lineage>
</organism>
<dbReference type="InterPro" id="IPR014345">
    <property type="entry name" value="XrtA_polysacc_chain"/>
</dbReference>
<dbReference type="RefSeq" id="WP_066486325.1">
    <property type="nucleotide sequence ID" value="NZ_JAIEOT010000081.1"/>
</dbReference>
<dbReference type="PANTHER" id="PTHR32309:SF13">
    <property type="entry name" value="FERRIC ENTEROBACTIN TRANSPORT PROTEIN FEPE"/>
    <property type="match status" value="1"/>
</dbReference>